<protein>
    <submittedName>
        <fullName evidence="7">Penicillin-binding protein activator LpoB</fullName>
    </submittedName>
</protein>
<evidence type="ECO:0000256" key="6">
    <source>
        <dbReference type="SAM" id="SignalP"/>
    </source>
</evidence>
<sequence>MQSQHLTNLARLSCGALLLTSLVNGLFTQSIALASEPGNVQIAQSQPQGRLRVAVLDFDYASTGADYWWYSNPNAAQGVSDLLTTKLFQSGKYTVIERSRIAEILQEQDLAASGRIDPSTAAQIGRVLGADAVVIGSVTRFNLDEEGGSVSVFGIGASNRTRTAEVALTARIVNTTTAEIVSVAESSASADRSSGGVSISILGSGGSSANNDSELLSTAAEQAVSDLATQLASAAPQLAALPQITPVIDATVADISGNTVIINRGSQDGFRTGMRLSIERVDREVTDPETGEVLRRVTTPIGQIELTEVDARSGVGRIISGTGFQVGDKARAVQ</sequence>
<dbReference type="SUPFAM" id="SSF52964">
    <property type="entry name" value="TolB, N-terminal domain"/>
    <property type="match status" value="1"/>
</dbReference>
<evidence type="ECO:0000313" key="7">
    <source>
        <dbReference type="EMBL" id="WNZ25124.1"/>
    </source>
</evidence>
<dbReference type="Gene3D" id="3.40.50.10610">
    <property type="entry name" value="ABC-type transport auxiliary lipoprotein component"/>
    <property type="match status" value="1"/>
</dbReference>
<feature type="chain" id="PRO_5041707427" evidence="6">
    <location>
        <begin position="35"/>
        <end position="334"/>
    </location>
</feature>
<evidence type="ECO:0000256" key="5">
    <source>
        <dbReference type="ARBA" id="ARBA00023288"/>
    </source>
</evidence>
<evidence type="ECO:0000256" key="2">
    <source>
        <dbReference type="ARBA" id="ARBA00022729"/>
    </source>
</evidence>
<keyword evidence="3" id="KW-0472">Membrane</keyword>
<dbReference type="RefSeq" id="WP_316431253.1">
    <property type="nucleotide sequence ID" value="NZ_CP053586.1"/>
</dbReference>
<evidence type="ECO:0000256" key="1">
    <source>
        <dbReference type="ARBA" id="ARBA00022475"/>
    </source>
</evidence>
<accession>A0AA97AI30</accession>
<gene>
    <name evidence="7" type="ORF">HJG54_21240</name>
</gene>
<dbReference type="EMBL" id="CP053586">
    <property type="protein sequence ID" value="WNZ25124.1"/>
    <property type="molecule type" value="Genomic_DNA"/>
</dbReference>
<keyword evidence="4" id="KW-0564">Palmitate</keyword>
<proteinExistence type="predicted"/>
<dbReference type="PANTHER" id="PTHR41164">
    <property type="entry name" value="CURLI PRODUCTION ASSEMBLY/TRANSPORT COMPONENT CSGG"/>
    <property type="match status" value="1"/>
</dbReference>
<name>A0AA97AI30_9CYAN</name>
<dbReference type="Pfam" id="PF03783">
    <property type="entry name" value="CsgG"/>
    <property type="match status" value="1"/>
</dbReference>
<keyword evidence="1" id="KW-1003">Cell membrane</keyword>
<reference evidence="7" key="1">
    <citation type="submission" date="2020-05" db="EMBL/GenBank/DDBJ databases">
        <authorList>
            <person name="Zhu T."/>
            <person name="Keshari N."/>
            <person name="Lu X."/>
        </authorList>
    </citation>
    <scope>NUCLEOTIDE SEQUENCE</scope>
    <source>
        <strain evidence="7">NK1-12</strain>
    </source>
</reference>
<evidence type="ECO:0000256" key="3">
    <source>
        <dbReference type="ARBA" id="ARBA00023136"/>
    </source>
</evidence>
<dbReference type="InterPro" id="IPR005534">
    <property type="entry name" value="Curli_assmbl/transp-comp_CsgG"/>
</dbReference>
<feature type="signal peptide" evidence="6">
    <location>
        <begin position="1"/>
        <end position="34"/>
    </location>
</feature>
<keyword evidence="2 6" id="KW-0732">Signal</keyword>
<evidence type="ECO:0000256" key="4">
    <source>
        <dbReference type="ARBA" id="ARBA00023139"/>
    </source>
</evidence>
<dbReference type="GO" id="GO:0030288">
    <property type="term" value="C:outer membrane-bounded periplasmic space"/>
    <property type="evidence" value="ECO:0007669"/>
    <property type="project" value="InterPro"/>
</dbReference>
<organism evidence="7">
    <name type="scientific">Leptolyngbya sp. NK1-12</name>
    <dbReference type="NCBI Taxonomy" id="2547451"/>
    <lineage>
        <taxon>Bacteria</taxon>
        <taxon>Bacillati</taxon>
        <taxon>Cyanobacteriota</taxon>
        <taxon>Cyanophyceae</taxon>
        <taxon>Leptolyngbyales</taxon>
        <taxon>Leptolyngbyaceae</taxon>
        <taxon>Leptolyngbya group</taxon>
        <taxon>Leptolyngbya</taxon>
    </lineage>
</organism>
<dbReference type="AlphaFoldDB" id="A0AA97AI30"/>
<keyword evidence="5" id="KW-0449">Lipoprotein</keyword>
<dbReference type="PANTHER" id="PTHR41164:SF1">
    <property type="entry name" value="CURLI PRODUCTION ASSEMBLY_TRANSPORT COMPONENT CSGG"/>
    <property type="match status" value="1"/>
</dbReference>